<dbReference type="Proteomes" id="UP000717328">
    <property type="component" value="Unassembled WGS sequence"/>
</dbReference>
<dbReference type="OrthoDB" id="2662502at2759"/>
<evidence type="ECO:0000313" key="2">
    <source>
        <dbReference type="EMBL" id="KAG5634192.1"/>
    </source>
</evidence>
<dbReference type="AlphaFoldDB" id="A0A9P7FS71"/>
<proteinExistence type="predicted"/>
<feature type="compositionally biased region" description="Acidic residues" evidence="1">
    <location>
        <begin position="87"/>
        <end position="100"/>
    </location>
</feature>
<dbReference type="InterPro" id="IPR046521">
    <property type="entry name" value="DUF6698"/>
</dbReference>
<reference evidence="2" key="2">
    <citation type="submission" date="2021-10" db="EMBL/GenBank/DDBJ databases">
        <title>Phylogenomics reveals ancestral predisposition of the termite-cultivated fungus Termitomyces towards a domesticated lifestyle.</title>
        <authorList>
            <person name="Auxier B."/>
            <person name="Grum-Grzhimaylo A."/>
            <person name="Cardenas M.E."/>
            <person name="Lodge J.D."/>
            <person name="Laessoe T."/>
            <person name="Pedersen O."/>
            <person name="Smith M.E."/>
            <person name="Kuyper T.W."/>
            <person name="Franco-Molano E.A."/>
            <person name="Baroni T.J."/>
            <person name="Aanen D.K."/>
        </authorList>
    </citation>
    <scope>NUCLEOTIDE SEQUENCE</scope>
    <source>
        <strain evidence="2">D49</strain>
    </source>
</reference>
<feature type="region of interest" description="Disordered" evidence="1">
    <location>
        <begin position="1"/>
        <end position="27"/>
    </location>
</feature>
<protein>
    <submittedName>
        <fullName evidence="2">Uncharacterized protein</fullName>
    </submittedName>
</protein>
<gene>
    <name evidence="2" type="ORF">H0H81_002993</name>
</gene>
<reference evidence="2" key="1">
    <citation type="submission" date="2021-02" db="EMBL/GenBank/DDBJ databases">
        <authorList>
            <person name="Nieuwenhuis M."/>
            <person name="Van De Peppel L.J.J."/>
        </authorList>
    </citation>
    <scope>NUCLEOTIDE SEQUENCE</scope>
    <source>
        <strain evidence="2">D49</strain>
    </source>
</reference>
<sequence length="405" mass="44984">MTPTNSTPTLSSARIISQPDTAATQNPAAEVARLKRTIAELHENLSNGSNKCPTSTVTLGRGICRAVSLFVDISRLVKESDRREQLLADDDEDDEDEDHDDPTANPVELERDRDCMYAAYLELCALVPGFKANLLNTDGAVLNTYISSLTRGANDARSDDISKLMKAVAHWLNELGTTTTTLNPEDRSMRGLKHDTTGRLLCPIEYDWDDEAVRVKLCAGEEGFDINSSLFVRCFYKHAKGDPNDVEKNFLRSYLLVKVYLAFFFFAPSSANRVRSDNDNENDNLAVSGSSASRRTTKSTVAQKMGLNIATPCTIAYAAVLLHFSLTDAPNWKAMHNGFSYEHLYNFIIDFFEDARGDNANERTMALLCWWNKKVFPARQAAAANSRASMDKLKVQRAARERGGA</sequence>
<evidence type="ECO:0000256" key="1">
    <source>
        <dbReference type="SAM" id="MobiDB-lite"/>
    </source>
</evidence>
<comment type="caution">
    <text evidence="2">The sequence shown here is derived from an EMBL/GenBank/DDBJ whole genome shotgun (WGS) entry which is preliminary data.</text>
</comment>
<name>A0A9P7FS71_9AGAR</name>
<dbReference type="Pfam" id="PF20414">
    <property type="entry name" value="DUF6698"/>
    <property type="match status" value="1"/>
</dbReference>
<feature type="region of interest" description="Disordered" evidence="1">
    <location>
        <begin position="87"/>
        <end position="109"/>
    </location>
</feature>
<dbReference type="EMBL" id="JABCKI010006569">
    <property type="protein sequence ID" value="KAG5634192.1"/>
    <property type="molecule type" value="Genomic_DNA"/>
</dbReference>
<organism evidence="2 3">
    <name type="scientific">Sphagnurus paluster</name>
    <dbReference type="NCBI Taxonomy" id="117069"/>
    <lineage>
        <taxon>Eukaryota</taxon>
        <taxon>Fungi</taxon>
        <taxon>Dikarya</taxon>
        <taxon>Basidiomycota</taxon>
        <taxon>Agaricomycotina</taxon>
        <taxon>Agaricomycetes</taxon>
        <taxon>Agaricomycetidae</taxon>
        <taxon>Agaricales</taxon>
        <taxon>Tricholomatineae</taxon>
        <taxon>Lyophyllaceae</taxon>
        <taxon>Sphagnurus</taxon>
    </lineage>
</organism>
<keyword evidence="3" id="KW-1185">Reference proteome</keyword>
<accession>A0A9P7FS71</accession>
<evidence type="ECO:0000313" key="3">
    <source>
        <dbReference type="Proteomes" id="UP000717328"/>
    </source>
</evidence>